<comment type="caution">
    <text evidence="9">The sequence shown here is derived from an EMBL/GenBank/DDBJ whole genome shotgun (WGS) entry which is preliminary data.</text>
</comment>
<feature type="binding site" evidence="7">
    <location>
        <position position="108"/>
    </location>
    <ligand>
        <name>[4Fe-4S] cluster</name>
        <dbReference type="ChEBI" id="CHEBI:49883"/>
        <label>2</label>
    </ligand>
</feature>
<dbReference type="NCBIfam" id="TIGR01971">
    <property type="entry name" value="NuoI"/>
    <property type="match status" value="1"/>
</dbReference>
<keyword evidence="4 7" id="KW-1278">Translocase</keyword>
<proteinExistence type="inferred from homology"/>
<gene>
    <name evidence="7 9" type="primary">nuoI</name>
    <name evidence="9" type="ORF">F4Y42_18405</name>
</gene>
<dbReference type="InterPro" id="IPR017900">
    <property type="entry name" value="4Fe4S_Fe_S_CS"/>
</dbReference>
<dbReference type="PANTHER" id="PTHR10849:SF20">
    <property type="entry name" value="NADH DEHYDROGENASE [UBIQUINONE] IRON-SULFUR PROTEIN 8, MITOCHONDRIAL"/>
    <property type="match status" value="1"/>
</dbReference>
<dbReference type="GO" id="GO:0050136">
    <property type="term" value="F:NADH dehydrogenase (quinone) (non-electrogenic) activity"/>
    <property type="evidence" value="ECO:0007669"/>
    <property type="project" value="UniProtKB-UniRule"/>
</dbReference>
<feature type="domain" description="4Fe-4S ferredoxin-type" evidence="8">
    <location>
        <begin position="96"/>
        <end position="125"/>
    </location>
</feature>
<keyword evidence="6 7" id="KW-0411">Iron-sulfur</keyword>
<feature type="binding site" evidence="7">
    <location>
        <position position="63"/>
    </location>
    <ligand>
        <name>[4Fe-4S] cluster</name>
        <dbReference type="ChEBI" id="CHEBI:49883"/>
        <label>1</label>
    </ligand>
</feature>
<keyword evidence="7" id="KW-0472">Membrane</keyword>
<evidence type="ECO:0000256" key="4">
    <source>
        <dbReference type="ARBA" id="ARBA00022967"/>
    </source>
</evidence>
<evidence type="ECO:0000256" key="7">
    <source>
        <dbReference type="HAMAP-Rule" id="MF_01351"/>
    </source>
</evidence>
<protein>
    <recommendedName>
        <fullName evidence="7">NADH-quinone oxidoreductase subunit I</fullName>
        <ecNumber evidence="7">7.1.1.-</ecNumber>
    </recommendedName>
    <alternativeName>
        <fullName evidence="7">NADH dehydrogenase I subunit I</fullName>
    </alternativeName>
    <alternativeName>
        <fullName evidence="7">NDH-1 subunit I</fullName>
    </alternativeName>
</protein>
<dbReference type="GO" id="GO:0009060">
    <property type="term" value="P:aerobic respiration"/>
    <property type="evidence" value="ECO:0007669"/>
    <property type="project" value="TreeGrafter"/>
</dbReference>
<dbReference type="GO" id="GO:0005886">
    <property type="term" value="C:plasma membrane"/>
    <property type="evidence" value="ECO:0007669"/>
    <property type="project" value="UniProtKB-SubCell"/>
</dbReference>
<feature type="binding site" evidence="7">
    <location>
        <position position="115"/>
    </location>
    <ligand>
        <name>[4Fe-4S] cluster</name>
        <dbReference type="ChEBI" id="CHEBI:49883"/>
        <label>1</label>
    </ligand>
</feature>
<feature type="domain" description="4Fe-4S ferredoxin-type" evidence="8">
    <location>
        <begin position="50"/>
        <end position="80"/>
    </location>
</feature>
<dbReference type="Gene3D" id="3.30.70.3270">
    <property type="match status" value="1"/>
</dbReference>
<keyword evidence="7" id="KW-0874">Quinone</keyword>
<dbReference type="AlphaFoldDB" id="A0A6B0Z1B3"/>
<evidence type="ECO:0000256" key="6">
    <source>
        <dbReference type="ARBA" id="ARBA00023014"/>
    </source>
</evidence>
<evidence type="ECO:0000256" key="3">
    <source>
        <dbReference type="ARBA" id="ARBA00022723"/>
    </source>
</evidence>
<dbReference type="EMBL" id="VXRG01000152">
    <property type="protein sequence ID" value="MXY95418.1"/>
    <property type="molecule type" value="Genomic_DNA"/>
</dbReference>
<comment type="cofactor">
    <cofactor evidence="7">
        <name>[4Fe-4S] cluster</name>
        <dbReference type="ChEBI" id="CHEBI:49883"/>
    </cofactor>
    <text evidence="7">Binds 2 [4Fe-4S] clusters per subunit.</text>
</comment>
<dbReference type="InterPro" id="IPR010226">
    <property type="entry name" value="NADH_quinone_OxRdtase_chainI"/>
</dbReference>
<feature type="binding site" evidence="7">
    <location>
        <position position="70"/>
    </location>
    <ligand>
        <name>[4Fe-4S] cluster</name>
        <dbReference type="ChEBI" id="CHEBI:49883"/>
        <label>2</label>
    </ligand>
</feature>
<dbReference type="SUPFAM" id="SSF54862">
    <property type="entry name" value="4Fe-4S ferredoxins"/>
    <property type="match status" value="1"/>
</dbReference>
<comment type="subunit">
    <text evidence="7">NDH-1 is composed of 14 different subunits. Subunits NuoA, H, J, K, L, M, N constitute the membrane sector of the complex.</text>
</comment>
<comment type="function">
    <text evidence="7">NDH-1 shuttles electrons from NADH, via FMN and iron-sulfur (Fe-S) centers, to quinones in the respiratory chain. The immediate electron acceptor for the enzyme in this species is believed to be ubiquinone. Couples the redox reaction to proton translocation (for every two electrons transferred, four hydrogen ions are translocated across the cytoplasmic membrane), and thus conserves the redox energy in a proton gradient.</text>
</comment>
<keyword evidence="2 7" id="KW-0004">4Fe-4S</keyword>
<dbReference type="EC" id="7.1.1.-" evidence="7"/>
<organism evidence="9">
    <name type="scientific">Caldilineaceae bacterium SB0664_bin_27</name>
    <dbReference type="NCBI Taxonomy" id="2605260"/>
    <lineage>
        <taxon>Bacteria</taxon>
        <taxon>Bacillati</taxon>
        <taxon>Chloroflexota</taxon>
        <taxon>Caldilineae</taxon>
        <taxon>Caldilineales</taxon>
        <taxon>Caldilineaceae</taxon>
    </lineage>
</organism>
<evidence type="ECO:0000313" key="9">
    <source>
        <dbReference type="EMBL" id="MXY95418.1"/>
    </source>
</evidence>
<feature type="binding site" evidence="7">
    <location>
        <position position="111"/>
    </location>
    <ligand>
        <name>[4Fe-4S] cluster</name>
        <dbReference type="ChEBI" id="CHEBI:49883"/>
        <label>2</label>
    </ligand>
</feature>
<dbReference type="Pfam" id="PF12838">
    <property type="entry name" value="Fer4_7"/>
    <property type="match status" value="1"/>
</dbReference>
<comment type="subcellular location">
    <subcellularLocation>
        <location evidence="7">Cell membrane</location>
        <topology evidence="7">Peripheral membrane protein</topology>
    </subcellularLocation>
</comment>
<dbReference type="NCBIfam" id="NF004538">
    <property type="entry name" value="PRK05888.1-4"/>
    <property type="match status" value="1"/>
</dbReference>
<keyword evidence="7" id="KW-1003">Cell membrane</keyword>
<feature type="binding site" evidence="7">
    <location>
        <position position="66"/>
    </location>
    <ligand>
        <name>[4Fe-4S] cluster</name>
        <dbReference type="ChEBI" id="CHEBI:49883"/>
        <label>1</label>
    </ligand>
</feature>
<keyword evidence="7" id="KW-0830">Ubiquinone</keyword>
<dbReference type="PROSITE" id="PS00198">
    <property type="entry name" value="4FE4S_FER_1"/>
    <property type="match status" value="1"/>
</dbReference>
<dbReference type="GO" id="GO:0005506">
    <property type="term" value="F:iron ion binding"/>
    <property type="evidence" value="ECO:0007669"/>
    <property type="project" value="UniProtKB-UniRule"/>
</dbReference>
<sequence length="156" mass="17520">MELGDFLKGATEIGKAMGVTLKHLGKRPVTVEFPHEDIPIYPRFRGRHELRRYANGLERCIGCCLCEAACPTEAIYVEAAENDPDAPLSPGERHAKVYELNLLRCVFCGDCEEACPTEAIVLGHDFAMANYERKDFVLTKEELLNPDMPKVIIRPE</sequence>
<dbReference type="GO" id="GO:0048038">
    <property type="term" value="F:quinone binding"/>
    <property type="evidence" value="ECO:0007669"/>
    <property type="project" value="UniProtKB-KW"/>
</dbReference>
<dbReference type="PROSITE" id="PS51379">
    <property type="entry name" value="4FE4S_FER_2"/>
    <property type="match status" value="2"/>
</dbReference>
<dbReference type="NCBIfam" id="NF004537">
    <property type="entry name" value="PRK05888.1-3"/>
    <property type="match status" value="1"/>
</dbReference>
<evidence type="ECO:0000256" key="1">
    <source>
        <dbReference type="ARBA" id="ARBA00010277"/>
    </source>
</evidence>
<keyword evidence="9" id="KW-0560">Oxidoreductase</keyword>
<keyword evidence="3 7" id="KW-0479">Metal-binding</keyword>
<evidence type="ECO:0000256" key="5">
    <source>
        <dbReference type="ARBA" id="ARBA00023004"/>
    </source>
</evidence>
<name>A0A6B0Z1B3_9CHLR</name>
<dbReference type="PANTHER" id="PTHR10849">
    <property type="entry name" value="NADH DEHYDROGENASE UBIQUINONE IRON-SULFUR PROTEIN 8, MITOCHONDRIAL"/>
    <property type="match status" value="1"/>
</dbReference>
<evidence type="ECO:0000259" key="8">
    <source>
        <dbReference type="PROSITE" id="PS51379"/>
    </source>
</evidence>
<dbReference type="HAMAP" id="MF_01351">
    <property type="entry name" value="NDH1_NuoI"/>
    <property type="match status" value="1"/>
</dbReference>
<comment type="similarity">
    <text evidence="1 7">Belongs to the complex I 23 kDa subunit family.</text>
</comment>
<keyword evidence="5 7" id="KW-0408">Iron</keyword>
<comment type="catalytic activity">
    <reaction evidence="7">
        <text>a quinone + NADH + 5 H(+)(in) = a quinol + NAD(+) + 4 H(+)(out)</text>
        <dbReference type="Rhea" id="RHEA:57888"/>
        <dbReference type="ChEBI" id="CHEBI:15378"/>
        <dbReference type="ChEBI" id="CHEBI:24646"/>
        <dbReference type="ChEBI" id="CHEBI:57540"/>
        <dbReference type="ChEBI" id="CHEBI:57945"/>
        <dbReference type="ChEBI" id="CHEBI:132124"/>
    </reaction>
</comment>
<dbReference type="InterPro" id="IPR017896">
    <property type="entry name" value="4Fe4S_Fe-S-bd"/>
</dbReference>
<reference evidence="9" key="1">
    <citation type="submission" date="2019-09" db="EMBL/GenBank/DDBJ databases">
        <title>Characterisation of the sponge microbiome using genome-centric metagenomics.</title>
        <authorList>
            <person name="Engelberts J.P."/>
            <person name="Robbins S.J."/>
            <person name="De Goeij J.M."/>
            <person name="Aranda M."/>
            <person name="Bell S.C."/>
            <person name="Webster N.S."/>
        </authorList>
    </citation>
    <scope>NUCLEOTIDE SEQUENCE</scope>
    <source>
        <strain evidence="9">SB0664_bin_27</strain>
    </source>
</reference>
<keyword evidence="7" id="KW-0520">NAD</keyword>
<evidence type="ECO:0000256" key="2">
    <source>
        <dbReference type="ARBA" id="ARBA00022485"/>
    </source>
</evidence>
<dbReference type="GO" id="GO:0051539">
    <property type="term" value="F:4 iron, 4 sulfur cluster binding"/>
    <property type="evidence" value="ECO:0007669"/>
    <property type="project" value="UniProtKB-KW"/>
</dbReference>
<feature type="binding site" evidence="7">
    <location>
        <position position="105"/>
    </location>
    <ligand>
        <name>[4Fe-4S] cluster</name>
        <dbReference type="ChEBI" id="CHEBI:49883"/>
        <label>2</label>
    </ligand>
</feature>
<feature type="binding site" evidence="7">
    <location>
        <position position="60"/>
    </location>
    <ligand>
        <name>[4Fe-4S] cluster</name>
        <dbReference type="ChEBI" id="CHEBI:49883"/>
        <label>1</label>
    </ligand>
</feature>
<accession>A0A6B0Z1B3</accession>